<proteinExistence type="predicted"/>
<dbReference type="EMBL" id="LR797127">
    <property type="protein sequence ID" value="CAB4188744.1"/>
    <property type="molecule type" value="Genomic_DNA"/>
</dbReference>
<accession>A0A6J5RAV3</accession>
<dbReference type="EMBL" id="LR796984">
    <property type="protein sequence ID" value="CAB4179911.1"/>
    <property type="molecule type" value="Genomic_DNA"/>
</dbReference>
<gene>
    <name evidence="2" type="ORF">UFOVP1035_118</name>
    <name evidence="3" type="ORF">UFOVP1181_77</name>
    <name evidence="1" type="ORF">UFOVP965_122</name>
</gene>
<sequence>MLPLEWSFRRASKYDKAIAAYLLVKLCLVLAALSAPRGSIRSYTWALLGVDKHLTDSKPRVIYDYRLHNSLLEFLLLHGDQRFHWRAFVSAPFIGDVTRVNPSLIFLPLRPLGGAGTIGEVTGEVIPLDFFFLIT</sequence>
<evidence type="ECO:0000313" key="2">
    <source>
        <dbReference type="EMBL" id="CAB4179911.1"/>
    </source>
</evidence>
<reference evidence="3" key="1">
    <citation type="submission" date="2020-05" db="EMBL/GenBank/DDBJ databases">
        <authorList>
            <person name="Chiriac C."/>
            <person name="Salcher M."/>
            <person name="Ghai R."/>
            <person name="Kavagutti S V."/>
        </authorList>
    </citation>
    <scope>NUCLEOTIDE SEQUENCE</scope>
</reference>
<evidence type="ECO:0000313" key="1">
    <source>
        <dbReference type="EMBL" id="CAB4175169.1"/>
    </source>
</evidence>
<name>A0A6J5RAV3_9CAUD</name>
<dbReference type="EMBL" id="LR796920">
    <property type="protein sequence ID" value="CAB4175169.1"/>
    <property type="molecule type" value="Genomic_DNA"/>
</dbReference>
<protein>
    <submittedName>
        <fullName evidence="3">Uncharacterized protein</fullName>
    </submittedName>
</protein>
<organism evidence="3">
    <name type="scientific">uncultured Caudovirales phage</name>
    <dbReference type="NCBI Taxonomy" id="2100421"/>
    <lineage>
        <taxon>Viruses</taxon>
        <taxon>Duplodnaviria</taxon>
        <taxon>Heunggongvirae</taxon>
        <taxon>Uroviricota</taxon>
        <taxon>Caudoviricetes</taxon>
        <taxon>Peduoviridae</taxon>
        <taxon>Maltschvirus</taxon>
        <taxon>Maltschvirus maltsch</taxon>
    </lineage>
</organism>
<evidence type="ECO:0000313" key="3">
    <source>
        <dbReference type="EMBL" id="CAB4188744.1"/>
    </source>
</evidence>